<evidence type="ECO:0000256" key="15">
    <source>
        <dbReference type="ARBA" id="ARBA00023128"/>
    </source>
</evidence>
<evidence type="ECO:0000256" key="9">
    <source>
        <dbReference type="ARBA" id="ARBA00022792"/>
    </source>
</evidence>
<feature type="transmembrane region" description="Helical" evidence="19">
    <location>
        <begin position="250"/>
        <end position="271"/>
    </location>
</feature>
<evidence type="ECO:0000256" key="8">
    <source>
        <dbReference type="ARBA" id="ARBA00022692"/>
    </source>
</evidence>
<dbReference type="PANTHER" id="PTHR46552:SF1">
    <property type="entry name" value="NADH-UBIQUINONE OXIDOREDUCTASE CHAIN 2"/>
    <property type="match status" value="1"/>
</dbReference>
<dbReference type="GO" id="GO:0005743">
    <property type="term" value="C:mitochondrial inner membrane"/>
    <property type="evidence" value="ECO:0007669"/>
    <property type="project" value="UniProtKB-SubCell"/>
</dbReference>
<dbReference type="PANTHER" id="PTHR46552">
    <property type="entry name" value="NADH-UBIQUINONE OXIDOREDUCTASE CHAIN 2"/>
    <property type="match status" value="1"/>
</dbReference>
<comment type="catalytic activity">
    <reaction evidence="18">
        <text>a ubiquinone + NADH + 5 H(+)(in) = a ubiquinol + NAD(+) + 4 H(+)(out)</text>
        <dbReference type="Rhea" id="RHEA:29091"/>
        <dbReference type="Rhea" id="RHEA-COMP:9565"/>
        <dbReference type="Rhea" id="RHEA-COMP:9566"/>
        <dbReference type="ChEBI" id="CHEBI:15378"/>
        <dbReference type="ChEBI" id="CHEBI:16389"/>
        <dbReference type="ChEBI" id="CHEBI:17976"/>
        <dbReference type="ChEBI" id="CHEBI:57540"/>
        <dbReference type="ChEBI" id="CHEBI:57945"/>
        <dbReference type="EC" id="7.1.1.2"/>
    </reaction>
</comment>
<feature type="transmembrane region" description="Helical" evidence="19">
    <location>
        <begin position="181"/>
        <end position="198"/>
    </location>
</feature>
<feature type="transmembrane region" description="Helical" evidence="19">
    <location>
        <begin position="20"/>
        <end position="39"/>
    </location>
</feature>
<name>A0A343LA41_9DIPT</name>
<evidence type="ECO:0000256" key="3">
    <source>
        <dbReference type="ARBA" id="ARBA00007012"/>
    </source>
</evidence>
<evidence type="ECO:0000256" key="16">
    <source>
        <dbReference type="ARBA" id="ARBA00023136"/>
    </source>
</evidence>
<keyword evidence="14" id="KW-0830">Ubiquinone</keyword>
<feature type="transmembrane region" description="Helical" evidence="19">
    <location>
        <begin position="51"/>
        <end position="69"/>
    </location>
</feature>
<reference evidence="21" key="1">
    <citation type="journal article" date="2017" name="Mol. Ecol.">
        <title>Shotgun mitogenomics across body size classes in a local assemblage of tropical Diptera: Phylogeny, species diversity and mitochondrial abundance spectrum.</title>
        <authorList>
            <person name="Choo L.Q."/>
            <person name="Crampton-Platt A."/>
            <person name="Vogler A.P."/>
        </authorList>
    </citation>
    <scope>NUCLEOTIDE SEQUENCE</scope>
</reference>
<keyword evidence="12 19" id="KW-1133">Transmembrane helix</keyword>
<evidence type="ECO:0000256" key="11">
    <source>
        <dbReference type="ARBA" id="ARBA00022982"/>
    </source>
</evidence>
<keyword evidence="8 19" id="KW-0812">Transmembrane</keyword>
<dbReference type="GO" id="GO:0006120">
    <property type="term" value="P:mitochondrial electron transport, NADH to ubiquinone"/>
    <property type="evidence" value="ECO:0007669"/>
    <property type="project" value="TreeGrafter"/>
</dbReference>
<dbReference type="EMBL" id="MF410944">
    <property type="protein sequence ID" value="ATN41188.1"/>
    <property type="molecule type" value="Genomic_DNA"/>
</dbReference>
<evidence type="ECO:0000256" key="19">
    <source>
        <dbReference type="SAM" id="Phobius"/>
    </source>
</evidence>
<evidence type="ECO:0000256" key="17">
    <source>
        <dbReference type="ARBA" id="ARBA00031028"/>
    </source>
</evidence>
<evidence type="ECO:0000256" key="10">
    <source>
        <dbReference type="ARBA" id="ARBA00022967"/>
    </source>
</evidence>
<evidence type="ECO:0000256" key="7">
    <source>
        <dbReference type="ARBA" id="ARBA00022660"/>
    </source>
</evidence>
<evidence type="ECO:0000256" key="5">
    <source>
        <dbReference type="ARBA" id="ARBA00021008"/>
    </source>
</evidence>
<evidence type="ECO:0000256" key="6">
    <source>
        <dbReference type="ARBA" id="ARBA00022448"/>
    </source>
</evidence>
<dbReference type="AlphaFoldDB" id="A0A343LA41"/>
<dbReference type="InterPro" id="IPR050175">
    <property type="entry name" value="Complex_I_Subunit_2"/>
</dbReference>
<keyword evidence="15 21" id="KW-0496">Mitochondrion</keyword>
<evidence type="ECO:0000259" key="20">
    <source>
        <dbReference type="Pfam" id="PF00361"/>
    </source>
</evidence>
<keyword evidence="7" id="KW-0679">Respiratory chain</keyword>
<keyword evidence="16 19" id="KW-0472">Membrane</keyword>
<keyword evidence="6" id="KW-0813">Transport</keyword>
<geneLocation type="mitochondrion" evidence="21"/>
<comment type="similarity">
    <text evidence="3">Belongs to the complex I subunit 2 family.</text>
</comment>
<feature type="transmembrane region" description="Helical" evidence="19">
    <location>
        <begin position="219"/>
        <end position="244"/>
    </location>
</feature>
<evidence type="ECO:0000256" key="4">
    <source>
        <dbReference type="ARBA" id="ARBA00012944"/>
    </source>
</evidence>
<organism evidence="21">
    <name type="scientific">Cecidomyiidae sp. 3 LC-2017</name>
    <dbReference type="NCBI Taxonomy" id="2030135"/>
    <lineage>
        <taxon>Eukaryota</taxon>
        <taxon>Metazoa</taxon>
        <taxon>Ecdysozoa</taxon>
        <taxon>Arthropoda</taxon>
        <taxon>Hexapoda</taxon>
        <taxon>Insecta</taxon>
        <taxon>Pterygota</taxon>
        <taxon>Neoptera</taxon>
        <taxon>Endopterygota</taxon>
        <taxon>Diptera</taxon>
        <taxon>Nematocera</taxon>
        <taxon>Sciaroidea</taxon>
        <taxon>Cecidomyiidae</taxon>
    </lineage>
</organism>
<evidence type="ECO:0000256" key="13">
    <source>
        <dbReference type="ARBA" id="ARBA00023027"/>
    </source>
</evidence>
<feature type="transmembrane region" description="Helical" evidence="19">
    <location>
        <begin position="292"/>
        <end position="310"/>
    </location>
</feature>
<feature type="transmembrane region" description="Helical" evidence="19">
    <location>
        <begin position="75"/>
        <end position="96"/>
    </location>
</feature>
<evidence type="ECO:0000256" key="2">
    <source>
        <dbReference type="ARBA" id="ARBA00004448"/>
    </source>
</evidence>
<evidence type="ECO:0000256" key="18">
    <source>
        <dbReference type="ARBA" id="ARBA00049551"/>
    </source>
</evidence>
<comment type="function">
    <text evidence="1">Core subunit of the mitochondrial membrane respiratory chain NADH dehydrogenase (Complex I) that is believed to belong to the minimal assembly required for catalysis. Complex I functions in the transfer of electrons from NADH to the respiratory chain. The immediate electron acceptor for the enzyme is believed to be ubiquinone.</text>
</comment>
<keyword evidence="9" id="KW-0999">Mitochondrion inner membrane</keyword>
<dbReference type="EC" id="7.1.1.2" evidence="4"/>
<comment type="subcellular location">
    <subcellularLocation>
        <location evidence="2">Mitochondrion inner membrane</location>
        <topology evidence="2">Multi-pass membrane protein</topology>
    </subcellularLocation>
</comment>
<evidence type="ECO:0000256" key="1">
    <source>
        <dbReference type="ARBA" id="ARBA00003257"/>
    </source>
</evidence>
<proteinExistence type="inferred from homology"/>
<dbReference type="InterPro" id="IPR001750">
    <property type="entry name" value="ND/Mrp_TM"/>
</dbReference>
<protein>
    <recommendedName>
        <fullName evidence="5">NADH-ubiquinone oxidoreductase chain 2</fullName>
        <ecNumber evidence="4">7.1.1.2</ecNumber>
    </recommendedName>
    <alternativeName>
        <fullName evidence="17">NADH dehydrogenase subunit 2</fullName>
    </alternativeName>
</protein>
<feature type="domain" description="NADH:quinone oxidoreductase/Mrp antiporter transmembrane" evidence="20">
    <location>
        <begin position="74"/>
        <end position="259"/>
    </location>
</feature>
<evidence type="ECO:0000313" key="21">
    <source>
        <dbReference type="EMBL" id="ATN41188.1"/>
    </source>
</evidence>
<dbReference type="Pfam" id="PF00361">
    <property type="entry name" value="Proton_antipo_M"/>
    <property type="match status" value="1"/>
</dbReference>
<keyword evidence="13" id="KW-0520">NAD</keyword>
<evidence type="ECO:0000256" key="14">
    <source>
        <dbReference type="ARBA" id="ARBA00023075"/>
    </source>
</evidence>
<keyword evidence="10" id="KW-1278">Translocase</keyword>
<keyword evidence="11" id="KW-0249">Electron transport</keyword>
<gene>
    <name evidence="21" type="primary">nad2</name>
</gene>
<sequence>MNIMMLIISTLMVITSTSWFNLWIWLEINLFIFIVLLLFNKYKSTIESSLIYFLIQTISSIFLLFFVLLTNLNYYFYIGILTPILLKLGVMPFHFWLTIMIMGVKYKVMYLLLTWQKINPLILLMYSFNMNFIYMFIIFNSLFSMISSFNFCSFKKILIFSSINQLSWLMFSMIFNKILKIYSFYYFFLMFIIVKMLKQSNLNFLNQIYNNKMNLIMSLLMLNFLSLAGIPPFLGFVTKLIMLIKFNSNFIMVSMIMISIFMVYIYIRSMISAFLMKMPMLNLKKNLKSFKNLIILSLLNAFLIMYLMIII</sequence>
<evidence type="ECO:0000256" key="12">
    <source>
        <dbReference type="ARBA" id="ARBA00022989"/>
    </source>
</evidence>
<accession>A0A343LA41</accession>
<dbReference type="GO" id="GO:0008137">
    <property type="term" value="F:NADH dehydrogenase (ubiquinone) activity"/>
    <property type="evidence" value="ECO:0007669"/>
    <property type="project" value="UniProtKB-EC"/>
</dbReference>